<feature type="domain" description="Reverse transcriptase" evidence="2">
    <location>
        <begin position="1"/>
        <end position="138"/>
    </location>
</feature>
<accession>A0A5J4RAB0</accession>
<feature type="region of interest" description="Disordered" evidence="1">
    <location>
        <begin position="148"/>
        <end position="180"/>
    </location>
</feature>
<dbReference type="SUPFAM" id="SSF56672">
    <property type="entry name" value="DNA/RNA polymerases"/>
    <property type="match status" value="1"/>
</dbReference>
<gene>
    <name evidence="3" type="ORF">EZS28_053561</name>
</gene>
<dbReference type="Pfam" id="PF00078">
    <property type="entry name" value="RVT_1"/>
    <property type="match status" value="1"/>
</dbReference>
<evidence type="ECO:0000259" key="2">
    <source>
        <dbReference type="PROSITE" id="PS50878"/>
    </source>
</evidence>
<dbReference type="PROSITE" id="PS50878">
    <property type="entry name" value="RT_POL"/>
    <property type="match status" value="1"/>
</dbReference>
<protein>
    <recommendedName>
        <fullName evidence="2">Reverse transcriptase domain-containing protein</fullName>
    </recommendedName>
</protein>
<dbReference type="EMBL" id="SNRW01042958">
    <property type="protein sequence ID" value="KAA6329901.1"/>
    <property type="molecule type" value="Genomic_DNA"/>
</dbReference>
<sequence length="201" mass="23008">MDGVQQIKQLITQKDFATSLDLHQAFHHIRVSTEFQPYLGFRFEKKDYIYQGMPFEVATAPRIFTKTHKLAMMEVRRRWKSRILAYADDITVTELGLVNVETRDSGNQELLNEAGMANSGGQESNRTKSGVRVSGLALENKGNDLLANSGQEKMHDQGVKINDQQSQEYRKDPSKKTSKFNWRNPIYRSIVETRASTHKVT</sequence>
<evidence type="ECO:0000256" key="1">
    <source>
        <dbReference type="SAM" id="MobiDB-lite"/>
    </source>
</evidence>
<evidence type="ECO:0000313" key="3">
    <source>
        <dbReference type="EMBL" id="KAA6329901.1"/>
    </source>
</evidence>
<dbReference type="InterPro" id="IPR043128">
    <property type="entry name" value="Rev_trsase/Diguanyl_cyclase"/>
</dbReference>
<comment type="caution">
    <text evidence="3">The sequence shown here is derived from an EMBL/GenBank/DDBJ whole genome shotgun (WGS) entry which is preliminary data.</text>
</comment>
<dbReference type="AlphaFoldDB" id="A0A5J4RAB0"/>
<evidence type="ECO:0000313" key="4">
    <source>
        <dbReference type="Proteomes" id="UP000324800"/>
    </source>
</evidence>
<proteinExistence type="predicted"/>
<name>A0A5J4RAB0_9EUKA</name>
<dbReference type="PANTHER" id="PTHR33050:SF7">
    <property type="entry name" value="RIBONUCLEASE H"/>
    <property type="match status" value="1"/>
</dbReference>
<dbReference type="OrthoDB" id="10058156at2759"/>
<reference evidence="3 4" key="1">
    <citation type="submission" date="2019-03" db="EMBL/GenBank/DDBJ databases">
        <title>Single cell metagenomics reveals metabolic interactions within the superorganism composed of flagellate Streblomastix strix and complex community of Bacteroidetes bacteria on its surface.</title>
        <authorList>
            <person name="Treitli S.C."/>
            <person name="Kolisko M."/>
            <person name="Husnik F."/>
            <person name="Keeling P."/>
            <person name="Hampl V."/>
        </authorList>
    </citation>
    <scope>NUCLEOTIDE SEQUENCE [LARGE SCALE GENOMIC DNA]</scope>
    <source>
        <strain evidence="3">ST1C</strain>
    </source>
</reference>
<organism evidence="3 4">
    <name type="scientific">Streblomastix strix</name>
    <dbReference type="NCBI Taxonomy" id="222440"/>
    <lineage>
        <taxon>Eukaryota</taxon>
        <taxon>Metamonada</taxon>
        <taxon>Preaxostyla</taxon>
        <taxon>Oxymonadida</taxon>
        <taxon>Streblomastigidae</taxon>
        <taxon>Streblomastix</taxon>
    </lineage>
</organism>
<dbReference type="Proteomes" id="UP000324800">
    <property type="component" value="Unassembled WGS sequence"/>
</dbReference>
<dbReference type="InterPro" id="IPR043502">
    <property type="entry name" value="DNA/RNA_pol_sf"/>
</dbReference>
<dbReference type="PANTHER" id="PTHR33050">
    <property type="entry name" value="REVERSE TRANSCRIPTASE DOMAIN-CONTAINING PROTEIN"/>
    <property type="match status" value="1"/>
</dbReference>
<dbReference type="Gene3D" id="3.30.70.270">
    <property type="match status" value="1"/>
</dbReference>
<dbReference type="InterPro" id="IPR000477">
    <property type="entry name" value="RT_dom"/>
</dbReference>
<dbReference type="InterPro" id="IPR052055">
    <property type="entry name" value="Hepadnavirus_pol/RT"/>
</dbReference>